<evidence type="ECO:0000313" key="2">
    <source>
        <dbReference type="Proteomes" id="UP001172386"/>
    </source>
</evidence>
<comment type="caution">
    <text evidence="1">The sequence shown here is derived from an EMBL/GenBank/DDBJ whole genome shotgun (WGS) entry which is preliminary data.</text>
</comment>
<protein>
    <submittedName>
        <fullName evidence="1">Uncharacterized protein</fullName>
    </submittedName>
</protein>
<accession>A0ACC2ZSU1</accession>
<reference evidence="1" key="1">
    <citation type="submission" date="2022-10" db="EMBL/GenBank/DDBJ databases">
        <title>Culturing micro-colonial fungi from biological soil crusts in the Mojave desert and describing Neophaeococcomyces mojavensis, and introducing the new genera and species Taxawa tesnikishii.</title>
        <authorList>
            <person name="Kurbessoian T."/>
            <person name="Stajich J.E."/>
        </authorList>
    </citation>
    <scope>NUCLEOTIDE SEQUENCE</scope>
    <source>
        <strain evidence="1">JES_112</strain>
    </source>
</reference>
<sequence>MNEEKLAGFEVMPHNSASDAGWSSLAARRAHNPKVAGSNPAPATKQAVSDKATDIANLLAPTVVSLGLELLGVEYLPAPGGATLRLYIDVPLAEQPERIINVDDCERVSREVSAQMDVEDPISGNYTLEVSSPGVDRPLFNLEQFGRHLGEMAKVTLKLPQDNRRRLQGRIEAIDETAGAITFIVDKAEVVVSADNIDKARIMPDWVALGLAPSKPTGPAPKRPKPNTNSSSNEPAAKKPRAE</sequence>
<organism evidence="1 2">
    <name type="scientific">Neophaeococcomyces mojaviensis</name>
    <dbReference type="NCBI Taxonomy" id="3383035"/>
    <lineage>
        <taxon>Eukaryota</taxon>
        <taxon>Fungi</taxon>
        <taxon>Dikarya</taxon>
        <taxon>Ascomycota</taxon>
        <taxon>Pezizomycotina</taxon>
        <taxon>Eurotiomycetes</taxon>
        <taxon>Chaetothyriomycetidae</taxon>
        <taxon>Chaetothyriales</taxon>
        <taxon>Chaetothyriales incertae sedis</taxon>
        <taxon>Neophaeococcomyces</taxon>
    </lineage>
</organism>
<dbReference type="Proteomes" id="UP001172386">
    <property type="component" value="Unassembled WGS sequence"/>
</dbReference>
<proteinExistence type="predicted"/>
<gene>
    <name evidence="1" type="ORF">H2198_010041</name>
</gene>
<evidence type="ECO:0000313" key="1">
    <source>
        <dbReference type="EMBL" id="KAJ9650654.1"/>
    </source>
</evidence>
<name>A0ACC2ZSU1_9EURO</name>
<keyword evidence="2" id="KW-1185">Reference proteome</keyword>
<dbReference type="EMBL" id="JAPDRQ010000321">
    <property type="protein sequence ID" value="KAJ9650654.1"/>
    <property type="molecule type" value="Genomic_DNA"/>
</dbReference>